<evidence type="ECO:0000256" key="2">
    <source>
        <dbReference type="ARBA" id="ARBA00022963"/>
    </source>
</evidence>
<organism evidence="6 7">
    <name type="scientific">Dibothriocephalus latus</name>
    <name type="common">Fish tapeworm</name>
    <name type="synonym">Diphyllobothrium latum</name>
    <dbReference type="NCBI Taxonomy" id="60516"/>
    <lineage>
        <taxon>Eukaryota</taxon>
        <taxon>Metazoa</taxon>
        <taxon>Spiralia</taxon>
        <taxon>Lophotrochozoa</taxon>
        <taxon>Platyhelminthes</taxon>
        <taxon>Cestoda</taxon>
        <taxon>Eucestoda</taxon>
        <taxon>Diphyllobothriidea</taxon>
        <taxon>Diphyllobothriidae</taxon>
        <taxon>Dibothriocephalus</taxon>
    </lineage>
</organism>
<reference evidence="6 7" key="1">
    <citation type="submission" date="2018-11" db="EMBL/GenBank/DDBJ databases">
        <authorList>
            <consortium name="Pathogen Informatics"/>
        </authorList>
    </citation>
    <scope>NUCLEOTIDE SEQUENCE [LARGE SCALE GENOMIC DNA]</scope>
</reference>
<accession>A0A3P7LWY9</accession>
<dbReference type="GO" id="GO:0016298">
    <property type="term" value="F:lipase activity"/>
    <property type="evidence" value="ECO:0007669"/>
    <property type="project" value="TreeGrafter"/>
</dbReference>
<dbReference type="PANTHER" id="PTHR45792:SF8">
    <property type="entry name" value="DIACYLGLYCEROL LIPASE-ALPHA"/>
    <property type="match status" value="1"/>
</dbReference>
<dbReference type="InterPro" id="IPR052214">
    <property type="entry name" value="DAG_Lipase-Related"/>
</dbReference>
<dbReference type="AlphaFoldDB" id="A0A3P7LWY9"/>
<dbReference type="PANTHER" id="PTHR45792">
    <property type="entry name" value="DIACYLGLYCEROL LIPASE HOMOLOG-RELATED"/>
    <property type="match status" value="1"/>
</dbReference>
<evidence type="ECO:0000256" key="1">
    <source>
        <dbReference type="ARBA" id="ARBA00022801"/>
    </source>
</evidence>
<keyword evidence="3" id="KW-0443">Lipid metabolism</keyword>
<evidence type="ECO:0000256" key="3">
    <source>
        <dbReference type="ARBA" id="ARBA00023098"/>
    </source>
</evidence>
<dbReference type="OrthoDB" id="438440at2759"/>
<dbReference type="GO" id="GO:0016042">
    <property type="term" value="P:lipid catabolic process"/>
    <property type="evidence" value="ECO:0007669"/>
    <property type="project" value="UniProtKB-KW"/>
</dbReference>
<protein>
    <submittedName>
        <fullName evidence="6">Uncharacterized protein</fullName>
    </submittedName>
</protein>
<keyword evidence="5" id="KW-0732">Signal</keyword>
<keyword evidence="1" id="KW-0378">Hydrolase</keyword>
<evidence type="ECO:0000313" key="6">
    <source>
        <dbReference type="EMBL" id="VDN15553.1"/>
    </source>
</evidence>
<evidence type="ECO:0000256" key="5">
    <source>
        <dbReference type="SAM" id="SignalP"/>
    </source>
</evidence>
<sequence>MLFCEFCAYSWAVFVSFSAPLARFCKPFVCSVVYGYDIIPRLSIPTLNDLKWRLFDALANCKIPKYQLLCRSAKLLFLRCCLPCCAWPMIGLDTKLLDEKMQQRILNPEVYQARISSYSTSSEPSEIPGLRSRGPLLTASSPPAPGGRRVSAARSTNHNCAPGDVPSYSRFRPGPRSLVCWLKDSGPLILKTAAPGTEFCPPYADLEGNVQPQWSEFSSTSAPTGEYASAASYEELVSMDRNVKFAGVVLHIVEADDCLSAAESSDFLDVEASSPWLPENHQQKTSWLATPFAH</sequence>
<keyword evidence="2" id="KW-0442">Lipid degradation</keyword>
<evidence type="ECO:0000313" key="7">
    <source>
        <dbReference type="Proteomes" id="UP000281553"/>
    </source>
</evidence>
<name>A0A3P7LWY9_DIBLA</name>
<evidence type="ECO:0000256" key="4">
    <source>
        <dbReference type="SAM" id="MobiDB-lite"/>
    </source>
</evidence>
<proteinExistence type="predicted"/>
<feature type="signal peptide" evidence="5">
    <location>
        <begin position="1"/>
        <end position="18"/>
    </location>
</feature>
<dbReference type="EMBL" id="UYRU01062884">
    <property type="protein sequence ID" value="VDN15553.1"/>
    <property type="molecule type" value="Genomic_DNA"/>
</dbReference>
<keyword evidence="7" id="KW-1185">Reference proteome</keyword>
<gene>
    <name evidence="6" type="ORF">DILT_LOCUS11384</name>
</gene>
<dbReference type="Proteomes" id="UP000281553">
    <property type="component" value="Unassembled WGS sequence"/>
</dbReference>
<feature type="chain" id="PRO_5018175158" evidence="5">
    <location>
        <begin position="19"/>
        <end position="294"/>
    </location>
</feature>
<feature type="region of interest" description="Disordered" evidence="4">
    <location>
        <begin position="120"/>
        <end position="158"/>
    </location>
</feature>